<accession>A0A131YTX1</accession>
<feature type="domain" description="Pus10-like C-terminal" evidence="10">
    <location>
        <begin position="300"/>
        <end position="535"/>
    </location>
</feature>
<comment type="similarity">
    <text evidence="1">Belongs to the pseudouridine synthase Pus10 family.</text>
</comment>
<dbReference type="EC" id="5.4.99.25" evidence="2"/>
<evidence type="ECO:0000256" key="1">
    <source>
        <dbReference type="ARBA" id="ARBA00009652"/>
    </source>
</evidence>
<name>A0A131YTX1_RHIAP</name>
<evidence type="ECO:0000256" key="4">
    <source>
        <dbReference type="ARBA" id="ARBA00023235"/>
    </source>
</evidence>
<evidence type="ECO:0000256" key="7">
    <source>
        <dbReference type="ARBA" id="ARBA00083669"/>
    </source>
</evidence>
<organism evidence="11">
    <name type="scientific">Rhipicephalus appendiculatus</name>
    <name type="common">Brown ear tick</name>
    <dbReference type="NCBI Taxonomy" id="34631"/>
    <lineage>
        <taxon>Eukaryota</taxon>
        <taxon>Metazoa</taxon>
        <taxon>Ecdysozoa</taxon>
        <taxon>Arthropoda</taxon>
        <taxon>Chelicerata</taxon>
        <taxon>Arachnida</taxon>
        <taxon>Acari</taxon>
        <taxon>Parasitiformes</taxon>
        <taxon>Ixodida</taxon>
        <taxon>Ixodoidea</taxon>
        <taxon>Ixodidae</taxon>
        <taxon>Rhipicephalinae</taxon>
        <taxon>Rhipicephalus</taxon>
        <taxon>Rhipicephalus</taxon>
    </lineage>
</organism>
<dbReference type="Pfam" id="PF21238">
    <property type="entry name" value="Pus10_C"/>
    <property type="match status" value="1"/>
</dbReference>
<proteinExistence type="inferred from homology"/>
<dbReference type="InterPro" id="IPR020103">
    <property type="entry name" value="PsdUridine_synth_cat_dom_sf"/>
</dbReference>
<dbReference type="PANTHER" id="PTHR21568:SF0">
    <property type="entry name" value="TRNA PSEUDOURIDINE SYNTHASE PUS10"/>
    <property type="match status" value="1"/>
</dbReference>
<dbReference type="PANTHER" id="PTHR21568">
    <property type="entry name" value="TRNA PSEUDOURIDINE SYNTHASE PUS10"/>
    <property type="match status" value="1"/>
</dbReference>
<dbReference type="InterPro" id="IPR048741">
    <property type="entry name" value="Pus10-like_C"/>
</dbReference>
<dbReference type="GO" id="GO:0160148">
    <property type="term" value="F:tRNA pseudouridine(55) synthase activity"/>
    <property type="evidence" value="ECO:0007669"/>
    <property type="project" value="UniProtKB-EC"/>
</dbReference>
<evidence type="ECO:0000256" key="5">
    <source>
        <dbReference type="ARBA" id="ARBA00075270"/>
    </source>
</evidence>
<reference evidence="11" key="1">
    <citation type="journal article" date="2016" name="Ticks Tick Borne Dis.">
        <title>De novo assembly and annotation of the salivary gland transcriptome of Rhipicephalus appendiculatus male and female ticks during blood feeding.</title>
        <authorList>
            <person name="de Castro M.H."/>
            <person name="de Klerk D."/>
            <person name="Pienaar R."/>
            <person name="Latif A.A."/>
            <person name="Rees D.J."/>
            <person name="Mans B.J."/>
        </authorList>
    </citation>
    <scope>NUCLEOTIDE SEQUENCE</scope>
    <source>
        <tissue evidence="11">Salivary glands</tissue>
    </source>
</reference>
<dbReference type="GO" id="GO:0003723">
    <property type="term" value="F:RNA binding"/>
    <property type="evidence" value="ECO:0007669"/>
    <property type="project" value="InterPro"/>
</dbReference>
<keyword evidence="4" id="KW-0413">Isomerase</keyword>
<dbReference type="Gene3D" id="3.30.70.2510">
    <property type="match status" value="1"/>
</dbReference>
<dbReference type="FunFam" id="3.30.70.2510:FF:000001">
    <property type="entry name" value="tRNA pseudouridine synthase Pus10"/>
    <property type="match status" value="1"/>
</dbReference>
<protein>
    <recommendedName>
        <fullName evidence="2">tRNA pseudouridine(55) synthase</fullName>
        <ecNumber evidence="2">5.4.99.25</ecNumber>
    </recommendedName>
    <alternativeName>
        <fullName evidence="7">tRNA pseudouridine 55 synthase</fullName>
    </alternativeName>
    <alternativeName>
        <fullName evidence="5">tRNA pseudouridylate synthase</fullName>
    </alternativeName>
    <alternativeName>
        <fullName evidence="6">tRNA-uridine isomerase</fullName>
    </alternativeName>
</protein>
<evidence type="ECO:0000256" key="8">
    <source>
        <dbReference type="SAM" id="MobiDB-lite"/>
    </source>
</evidence>
<sequence>MPLKLTDADRPSVFEHLKEIGCCKFCAERFSGERYYDNYKKFEELAAALTDVSNGESKPQNQESPEEPSPKRPKLAVEVGSNESACIDNACRDGLLEENDLFNKEDGVHSKDSSGCVACYGLLEIQHLKESFQQIVAAVKESGCVFSKFTFQLSVPVTLELRHHAMVMHLKEKFRESYKECSDIEFVSAKEVWKYIVSPMFADHLGVEFSAMSGFQISVAFPSPNAEEECGFLLTKFPESFPNRKQKKHQSREIFTRCAVLDALRKISDDDFRELYKCPPDRPPKVESKVEVSCVHSPIYLAGRYCKYSRLLSQTPWILNGKRIMEASVQELITDVVTKHIPNEKIMFSSSGREDVDVRMLGRGRPFVLEILKAKRAVFTTSDMETIEKEINANTKDIRVSDLQVISKNMTQVLKDGEELKRKTYTALCCINRRLTDDDVAVVSKLKNLTLKQKTPIRVLHRRNLAERERTVYEMSLEPLEDAEDGGHRFCLHITTQAGTYIKEFIHGDFGRTVPSLGSCLNAEVDILELDVDEIHLDWPPPRK</sequence>
<dbReference type="SUPFAM" id="SSF55120">
    <property type="entry name" value="Pseudouridine synthase"/>
    <property type="match status" value="1"/>
</dbReference>
<evidence type="ECO:0000256" key="6">
    <source>
        <dbReference type="ARBA" id="ARBA00079393"/>
    </source>
</evidence>
<dbReference type="FunFam" id="3.30.70.3190:FF:000001">
    <property type="entry name" value="tRNA pseudouridine synthase Pus10"/>
    <property type="match status" value="1"/>
</dbReference>
<dbReference type="InterPro" id="IPR048742">
    <property type="entry name" value="Pus10_N_euk"/>
</dbReference>
<evidence type="ECO:0000259" key="10">
    <source>
        <dbReference type="Pfam" id="PF21238"/>
    </source>
</evidence>
<keyword evidence="3" id="KW-0819">tRNA processing</keyword>
<dbReference type="GO" id="GO:0031119">
    <property type="term" value="P:tRNA pseudouridine synthesis"/>
    <property type="evidence" value="ECO:0007669"/>
    <property type="project" value="TreeGrafter"/>
</dbReference>
<dbReference type="EMBL" id="GEDV01006150">
    <property type="protein sequence ID" value="JAP82407.1"/>
    <property type="molecule type" value="Transcribed_RNA"/>
</dbReference>
<feature type="region of interest" description="Disordered" evidence="8">
    <location>
        <begin position="52"/>
        <end position="74"/>
    </location>
</feature>
<evidence type="ECO:0000256" key="2">
    <source>
        <dbReference type="ARBA" id="ARBA00012787"/>
    </source>
</evidence>
<dbReference type="NCBIfam" id="TIGR01213">
    <property type="entry name" value="pseudo_Pus10arc"/>
    <property type="match status" value="1"/>
</dbReference>
<dbReference type="InterPro" id="IPR039894">
    <property type="entry name" value="Pus10-like"/>
</dbReference>
<evidence type="ECO:0000259" key="9">
    <source>
        <dbReference type="Pfam" id="PF21237"/>
    </source>
</evidence>
<evidence type="ECO:0000256" key="3">
    <source>
        <dbReference type="ARBA" id="ARBA00022694"/>
    </source>
</evidence>
<dbReference type="AlphaFoldDB" id="A0A131YTX1"/>
<feature type="domain" description="Pus10 N-terminal eukaryotes" evidence="9">
    <location>
        <begin position="116"/>
        <end position="294"/>
    </location>
</feature>
<evidence type="ECO:0000313" key="11">
    <source>
        <dbReference type="EMBL" id="JAP82407.1"/>
    </source>
</evidence>
<dbReference type="Pfam" id="PF21237">
    <property type="entry name" value="Pus10_N_euk"/>
    <property type="match status" value="1"/>
</dbReference>
<dbReference type="Gene3D" id="3.30.70.3190">
    <property type="match status" value="1"/>
</dbReference>